<evidence type="ECO:0000313" key="3">
    <source>
        <dbReference type="Proteomes" id="UP000198836"/>
    </source>
</evidence>
<name>A0A1I0SEB0_9SPHI</name>
<keyword evidence="3" id="KW-1185">Reference proteome</keyword>
<dbReference type="STRING" id="332999.SAMN04488511_10150"/>
<evidence type="ECO:0000313" key="2">
    <source>
        <dbReference type="EMBL" id="SFA37874.1"/>
    </source>
</evidence>
<accession>A0A1I0SEB0</accession>
<dbReference type="EMBL" id="FOJM01000001">
    <property type="protein sequence ID" value="SFA37874.1"/>
    <property type="molecule type" value="Genomic_DNA"/>
</dbReference>
<reference evidence="3" key="1">
    <citation type="submission" date="2016-10" db="EMBL/GenBank/DDBJ databases">
        <authorList>
            <person name="Varghese N."/>
            <person name="Submissions S."/>
        </authorList>
    </citation>
    <scope>NUCLEOTIDE SEQUENCE [LARGE SCALE GENOMIC DNA]</scope>
    <source>
        <strain evidence="3">DSM 18130</strain>
    </source>
</reference>
<evidence type="ECO:0000256" key="1">
    <source>
        <dbReference type="SAM" id="MobiDB-lite"/>
    </source>
</evidence>
<sequence length="68" mass="8130">MHRPNPSMPKSKRSEQHPEASETSISFFSDYQKYTLKSFPQEFRLILDLSIPPRFSRDDEFSEKTFMQ</sequence>
<feature type="region of interest" description="Disordered" evidence="1">
    <location>
        <begin position="1"/>
        <end position="24"/>
    </location>
</feature>
<organism evidence="2 3">
    <name type="scientific">Pedobacter suwonensis</name>
    <dbReference type="NCBI Taxonomy" id="332999"/>
    <lineage>
        <taxon>Bacteria</taxon>
        <taxon>Pseudomonadati</taxon>
        <taxon>Bacteroidota</taxon>
        <taxon>Sphingobacteriia</taxon>
        <taxon>Sphingobacteriales</taxon>
        <taxon>Sphingobacteriaceae</taxon>
        <taxon>Pedobacter</taxon>
    </lineage>
</organism>
<gene>
    <name evidence="2" type="ORF">SAMN04488511_10150</name>
</gene>
<proteinExistence type="predicted"/>
<dbReference type="Proteomes" id="UP000198836">
    <property type="component" value="Unassembled WGS sequence"/>
</dbReference>
<dbReference type="AlphaFoldDB" id="A0A1I0SEB0"/>
<protein>
    <submittedName>
        <fullName evidence="2">Uncharacterized protein</fullName>
    </submittedName>
</protein>